<organism evidence="1 2">
    <name type="scientific">Pseudomonas fakonensis</name>
    <dbReference type="NCBI Taxonomy" id="2842355"/>
    <lineage>
        <taxon>Bacteria</taxon>
        <taxon>Pseudomonadati</taxon>
        <taxon>Pseudomonadota</taxon>
        <taxon>Gammaproteobacteria</taxon>
        <taxon>Pseudomonadales</taxon>
        <taxon>Pseudomonadaceae</taxon>
        <taxon>Pseudomonas</taxon>
    </lineage>
</organism>
<dbReference type="PIRSF" id="PIRSF029285">
    <property type="entry name" value="Aminopept"/>
    <property type="match status" value="1"/>
</dbReference>
<keyword evidence="1" id="KW-0031">Aminopeptidase</keyword>
<protein>
    <submittedName>
        <fullName evidence="1">Aminopeptidase</fullName>
    </submittedName>
</protein>
<dbReference type="EMBL" id="CP077076">
    <property type="protein sequence ID" value="QXH51613.1"/>
    <property type="molecule type" value="Genomic_DNA"/>
</dbReference>
<keyword evidence="1" id="KW-0378">Hydrolase</keyword>
<gene>
    <name evidence="1" type="ORF">KSS94_00225</name>
</gene>
<dbReference type="Pfam" id="PF10023">
    <property type="entry name" value="Aminopep"/>
    <property type="match status" value="1"/>
</dbReference>
<name>A0ABX8N7E1_9PSED</name>
<dbReference type="GO" id="GO:0004177">
    <property type="term" value="F:aminopeptidase activity"/>
    <property type="evidence" value="ECO:0007669"/>
    <property type="project" value="UniProtKB-KW"/>
</dbReference>
<dbReference type="Proteomes" id="UP001046350">
    <property type="component" value="Chromosome"/>
</dbReference>
<evidence type="ECO:0000313" key="2">
    <source>
        <dbReference type="Proteomes" id="UP001046350"/>
    </source>
</evidence>
<accession>A0ABX8N7E1</accession>
<evidence type="ECO:0000313" key="1">
    <source>
        <dbReference type="EMBL" id="QXH51613.1"/>
    </source>
</evidence>
<proteinExistence type="predicted"/>
<keyword evidence="2" id="KW-1185">Reference proteome</keyword>
<reference evidence="1" key="1">
    <citation type="journal article" date="2021" name="Microorganisms">
        <title>The Ever-Expanding Pseudomonas Genus: Description of 43 New Species and Partition of the Pseudomonas putida Group.</title>
        <authorList>
            <person name="Girard L."/>
            <person name="Lood C."/>
            <person name="Hofte M."/>
            <person name="Vandamme P."/>
            <person name="Rokni-Zadeh H."/>
            <person name="van Noort V."/>
            <person name="Lavigne R."/>
            <person name="De Mot R."/>
        </authorList>
    </citation>
    <scope>NUCLEOTIDE SEQUENCE</scope>
    <source>
        <strain evidence="1">COW40</strain>
    </source>
</reference>
<sequence>MAKLPLGEIVLVAFGRQARQAASMHGLFLFRRTGRPALDRVFTRLVPVAFGALLSGCSSLGYYGQLADGQWQLLRARQPVQQVIDNPATTPVLRQRLLFAEQARVFASEHLKLPDNGSYRVYAELGRPYVVWNVFATPELSLQPVTHCFPIAGCVAYRGYYQPGAARGAAALMRQQGLDVYVGGVEAYSTLGWFDDPILSSMVGWGDERLATVIFHELAHQRFYVKDDTEFNESFASFVEQEGTRQWRAARGLPAAVDGGAAQRDQFIRLVLGSRERLQAIYSGPLDEAGKRAAKQAEFERLRSEYREVRDRDWQGDRRFDAWVYAPMNNAKLLPFGLYDQWVPAFSRLFAEVGGDWQRFYRRVEALGKMPIEQRKSALAGLALSRGKPAPTSP</sequence>
<keyword evidence="1" id="KW-0645">Protease</keyword>
<dbReference type="InterPro" id="IPR014553">
    <property type="entry name" value="Aminopept"/>
</dbReference>